<dbReference type="Pfam" id="PF00027">
    <property type="entry name" value="cNMP_binding"/>
    <property type="match status" value="1"/>
</dbReference>
<evidence type="ECO:0000313" key="2">
    <source>
        <dbReference type="EMBL" id="MEA9354590.1"/>
    </source>
</evidence>
<name>A0ABU5VRD4_9BACT</name>
<accession>A0ABU5VRD4</accession>
<dbReference type="EMBL" id="JAYGJQ010000001">
    <property type="protein sequence ID" value="MEA9354590.1"/>
    <property type="molecule type" value="Genomic_DNA"/>
</dbReference>
<dbReference type="InterPro" id="IPR000595">
    <property type="entry name" value="cNMP-bd_dom"/>
</dbReference>
<dbReference type="PANTHER" id="PTHR11635">
    <property type="entry name" value="CAMP-DEPENDENT PROTEIN KINASE REGULATORY CHAIN"/>
    <property type="match status" value="1"/>
</dbReference>
<evidence type="ECO:0000259" key="1">
    <source>
        <dbReference type="PROSITE" id="PS50042"/>
    </source>
</evidence>
<proteinExistence type="predicted"/>
<evidence type="ECO:0000313" key="3">
    <source>
        <dbReference type="Proteomes" id="UP001302274"/>
    </source>
</evidence>
<dbReference type="PANTHER" id="PTHR11635:SF152">
    <property type="entry name" value="CAMP-DEPENDENT PROTEIN KINASE TYPE I REGULATORY SUBUNIT-RELATED"/>
    <property type="match status" value="1"/>
</dbReference>
<dbReference type="CDD" id="cd00038">
    <property type="entry name" value="CAP_ED"/>
    <property type="match status" value="1"/>
</dbReference>
<dbReference type="InterPro" id="IPR050503">
    <property type="entry name" value="cAMP-dep_PK_reg_su-like"/>
</dbReference>
<dbReference type="Proteomes" id="UP001302274">
    <property type="component" value="Unassembled WGS sequence"/>
</dbReference>
<organism evidence="2 3">
    <name type="scientific">Bacteriovorax antarcticus</name>
    <dbReference type="NCBI Taxonomy" id="3088717"/>
    <lineage>
        <taxon>Bacteria</taxon>
        <taxon>Pseudomonadati</taxon>
        <taxon>Bdellovibrionota</taxon>
        <taxon>Bacteriovoracia</taxon>
        <taxon>Bacteriovoracales</taxon>
        <taxon>Bacteriovoracaceae</taxon>
        <taxon>Bacteriovorax</taxon>
    </lineage>
</organism>
<dbReference type="RefSeq" id="WP_323574020.1">
    <property type="nucleotide sequence ID" value="NZ_JAYGJQ010000001.1"/>
</dbReference>
<dbReference type="InterPro" id="IPR014710">
    <property type="entry name" value="RmlC-like_jellyroll"/>
</dbReference>
<gene>
    <name evidence="2" type="ORF">SHI21_00140</name>
</gene>
<feature type="domain" description="Cyclic nucleotide-binding" evidence="1">
    <location>
        <begin position="16"/>
        <end position="114"/>
    </location>
</feature>
<protein>
    <submittedName>
        <fullName evidence="2">Cyclic nucleotide-binding domain-containing protein</fullName>
    </submittedName>
</protein>
<dbReference type="Gene3D" id="2.60.120.10">
    <property type="entry name" value="Jelly Rolls"/>
    <property type="match status" value="1"/>
</dbReference>
<dbReference type="PROSITE" id="PS50042">
    <property type="entry name" value="CNMP_BINDING_3"/>
    <property type="match status" value="1"/>
</dbReference>
<reference evidence="2 3" key="1">
    <citation type="submission" date="2023-11" db="EMBL/GenBank/DDBJ databases">
        <title>A Novel Polar Bacteriovorax (B. antarcticus) Isolated from the Biocrust in Antarctica.</title>
        <authorList>
            <person name="Mun W."/>
            <person name="Choi S.Y."/>
            <person name="Mitchell R.J."/>
        </authorList>
    </citation>
    <scope>NUCLEOTIDE SEQUENCE [LARGE SCALE GENOMIC DNA]</scope>
    <source>
        <strain evidence="2 3">PP10</strain>
    </source>
</reference>
<sequence length="156" mass="17633">MSNLSANKGTEAPILFKAGTVIFAQGKTSKYLYLVKKGEVRLMKMKGNSLNVIQLCGERDILNEVAVLTNKPNDLTAIAKTDVELVLVDQKEILSVIKNSPKWIPDIFETLCERLKHTQDMINEHNLDQEKDARLLLNKEDERKYLEALGNFNSDS</sequence>
<dbReference type="InterPro" id="IPR018490">
    <property type="entry name" value="cNMP-bd_dom_sf"/>
</dbReference>
<comment type="caution">
    <text evidence="2">The sequence shown here is derived from an EMBL/GenBank/DDBJ whole genome shotgun (WGS) entry which is preliminary data.</text>
</comment>
<dbReference type="SUPFAM" id="SSF51206">
    <property type="entry name" value="cAMP-binding domain-like"/>
    <property type="match status" value="1"/>
</dbReference>
<keyword evidence="3" id="KW-1185">Reference proteome</keyword>